<dbReference type="InterPro" id="IPR036465">
    <property type="entry name" value="vWFA_dom_sf"/>
</dbReference>
<dbReference type="PANTHER" id="PTHR34706:SF1">
    <property type="entry name" value="VWFA DOMAIN-CONTAINING PROTEIN"/>
    <property type="match status" value="1"/>
</dbReference>
<organism evidence="2 3">
    <name type="scientific">Discina gigas</name>
    <dbReference type="NCBI Taxonomy" id="1032678"/>
    <lineage>
        <taxon>Eukaryota</taxon>
        <taxon>Fungi</taxon>
        <taxon>Dikarya</taxon>
        <taxon>Ascomycota</taxon>
        <taxon>Pezizomycotina</taxon>
        <taxon>Pezizomycetes</taxon>
        <taxon>Pezizales</taxon>
        <taxon>Discinaceae</taxon>
        <taxon>Discina</taxon>
    </lineage>
</organism>
<sequence length="335" mass="37572">MASTSDTSNTSDTPPPTPGPGKKNYPPNPQQTTITVDECFTNFKKYITNERPGLSAFYDDLALREVAKKAKDMAEKLLVKKCGKEIAMQLSLLTLYDIALLLDDSVSMGIEENGERKLTMKDTMKAITEVYDLANDFGLLSVRFFNSDQSFIKVKSKNVYSVWKKCLYGGVTRIGSALSERVLDKYVWAPAGMKKPLLVMTITDGAVEGERSGLLRDVIANCVKRLEDHSHLNANAVSFHFSSVGNDPDAMDFLQKLDNHTTVGKYVDCLDINIKRNDLKEEKWSILPKLLLGALTREWDDRDEEVDVERINESSITKPEVQDEEADEEDDPDDV</sequence>
<feature type="compositionally biased region" description="Low complexity" evidence="1">
    <location>
        <begin position="1"/>
        <end position="12"/>
    </location>
</feature>
<gene>
    <name evidence="2" type="ORF">Q9L58_005864</name>
</gene>
<feature type="compositionally biased region" description="Acidic residues" evidence="1">
    <location>
        <begin position="322"/>
        <end position="335"/>
    </location>
</feature>
<proteinExistence type="predicted"/>
<accession>A0ABR3GGY6</accession>
<evidence type="ECO:0000313" key="2">
    <source>
        <dbReference type="EMBL" id="KAL0635218.1"/>
    </source>
</evidence>
<feature type="region of interest" description="Disordered" evidence="1">
    <location>
        <begin position="303"/>
        <end position="335"/>
    </location>
</feature>
<evidence type="ECO:0008006" key="4">
    <source>
        <dbReference type="Google" id="ProtNLM"/>
    </source>
</evidence>
<comment type="caution">
    <text evidence="2">The sequence shown here is derived from an EMBL/GenBank/DDBJ whole genome shotgun (WGS) entry which is preliminary data.</text>
</comment>
<evidence type="ECO:0000313" key="3">
    <source>
        <dbReference type="Proteomes" id="UP001447188"/>
    </source>
</evidence>
<protein>
    <recommendedName>
        <fullName evidence="4">VWFA domain-containing protein</fullName>
    </recommendedName>
</protein>
<dbReference type="SUPFAM" id="SSF53300">
    <property type="entry name" value="vWA-like"/>
    <property type="match status" value="1"/>
</dbReference>
<evidence type="ECO:0000256" key="1">
    <source>
        <dbReference type="SAM" id="MobiDB-lite"/>
    </source>
</evidence>
<dbReference type="PANTHER" id="PTHR34706">
    <property type="entry name" value="SLR1338 PROTEIN"/>
    <property type="match status" value="1"/>
</dbReference>
<dbReference type="EMBL" id="JBBBZM010000075">
    <property type="protein sequence ID" value="KAL0635218.1"/>
    <property type="molecule type" value="Genomic_DNA"/>
</dbReference>
<reference evidence="2 3" key="1">
    <citation type="submission" date="2024-02" db="EMBL/GenBank/DDBJ databases">
        <title>Discinaceae phylogenomics.</title>
        <authorList>
            <person name="Dirks A.C."/>
            <person name="James T.Y."/>
        </authorList>
    </citation>
    <scope>NUCLEOTIDE SEQUENCE [LARGE SCALE GENOMIC DNA]</scope>
    <source>
        <strain evidence="2 3">ACD0624</strain>
    </source>
</reference>
<keyword evidence="3" id="KW-1185">Reference proteome</keyword>
<name>A0ABR3GGY6_9PEZI</name>
<dbReference type="Proteomes" id="UP001447188">
    <property type="component" value="Unassembled WGS sequence"/>
</dbReference>
<feature type="region of interest" description="Disordered" evidence="1">
    <location>
        <begin position="1"/>
        <end position="31"/>
    </location>
</feature>